<evidence type="ECO:0000313" key="2">
    <source>
        <dbReference type="EMBL" id="MVT11398.1"/>
    </source>
</evidence>
<organism evidence="2 3">
    <name type="scientific">Chitinophaga tropicalis</name>
    <dbReference type="NCBI Taxonomy" id="2683588"/>
    <lineage>
        <taxon>Bacteria</taxon>
        <taxon>Pseudomonadati</taxon>
        <taxon>Bacteroidota</taxon>
        <taxon>Chitinophagia</taxon>
        <taxon>Chitinophagales</taxon>
        <taxon>Chitinophagaceae</taxon>
        <taxon>Chitinophaga</taxon>
    </lineage>
</organism>
<proteinExistence type="predicted"/>
<keyword evidence="3" id="KW-1185">Reference proteome</keyword>
<evidence type="ECO:0000259" key="1">
    <source>
        <dbReference type="Pfam" id="PF10137"/>
    </source>
</evidence>
<comment type="caution">
    <text evidence="2">The sequence shown here is derived from an EMBL/GenBank/DDBJ whole genome shotgun (WGS) entry which is preliminary data.</text>
</comment>
<dbReference type="InterPro" id="IPR019302">
    <property type="entry name" value="CAP12/PCTIR_TIR_dom"/>
</dbReference>
<protein>
    <recommendedName>
        <fullName evidence="1">CD-NTase-associated protein 12/Pycsar effector protein TIR domain-containing protein</fullName>
    </recommendedName>
</protein>
<dbReference type="Proteomes" id="UP000461730">
    <property type="component" value="Unassembled WGS sequence"/>
</dbReference>
<dbReference type="GO" id="GO:0050135">
    <property type="term" value="F:NADP+ nucleosidase activity"/>
    <property type="evidence" value="ECO:0007669"/>
    <property type="project" value="InterPro"/>
</dbReference>
<reference evidence="2 3" key="1">
    <citation type="submission" date="2019-12" db="EMBL/GenBank/DDBJ databases">
        <title>Chitinophaga sp. strain ysch24 (GDMCC 1.1355), whole genome shotgun sequence.</title>
        <authorList>
            <person name="Zhang X."/>
        </authorList>
    </citation>
    <scope>NUCLEOTIDE SEQUENCE [LARGE SCALE GENOMIC DNA]</scope>
    <source>
        <strain evidence="3">ysch24</strain>
    </source>
</reference>
<name>A0A7K1UAU4_9BACT</name>
<dbReference type="Pfam" id="PF10137">
    <property type="entry name" value="CAP12-PCTIR_TIR"/>
    <property type="match status" value="1"/>
</dbReference>
<evidence type="ECO:0000313" key="3">
    <source>
        <dbReference type="Proteomes" id="UP000461730"/>
    </source>
</evidence>
<accession>A0A7K1UAU4</accession>
<feature type="domain" description="CD-NTase-associated protein 12/Pycsar effector protein TIR" evidence="1">
    <location>
        <begin position="8"/>
        <end position="126"/>
    </location>
</feature>
<gene>
    <name evidence="2" type="ORF">GO493_24245</name>
</gene>
<sequence>MSTPKPFIFIGCSSEGLELAKNIQFQLQNIARTKIWNQGVFPLGESILEGLIQASDDFDYAILILSADDESISRNVRQPVSRDNVLFELGLFMGKLGRKKTFAVYDAHKRPKIISDLEGIILATYDSSDNDLSSSLGPACYLISQTIKDTFQIQKSATTSFWKSYMGNNYHIVIGRFQEFQNFEPTGFLAVGDARGLSDICAYLESIGSKVPQIEYADKMNGDFLGNDLIIIGGPDANELCKATISRLNLTIKFGNPEKYEVSFRNNETGDRFVPKIINNKVQKDFGVIIKAPNPFNPKRNAVLLFGAFGYGTWAAIKYATSLDFLENKIVSEQYFECIVETEVVKDTPQALREVFLKKLDL</sequence>
<dbReference type="AlphaFoldDB" id="A0A7K1UAU4"/>
<dbReference type="RefSeq" id="WP_157308825.1">
    <property type="nucleotide sequence ID" value="NZ_WRXN01000013.1"/>
</dbReference>
<dbReference type="EMBL" id="WRXN01000013">
    <property type="protein sequence ID" value="MVT11398.1"/>
    <property type="molecule type" value="Genomic_DNA"/>
</dbReference>